<feature type="region of interest" description="Disordered" evidence="1">
    <location>
        <begin position="1"/>
        <end position="37"/>
    </location>
</feature>
<proteinExistence type="predicted"/>
<protein>
    <submittedName>
        <fullName evidence="2">Uncharacterized protein</fullName>
    </submittedName>
</protein>
<reference evidence="2 3" key="1">
    <citation type="journal article" date="2012" name="Microbes Environ.">
        <title>Complete genome sequence of Bradyrhizobium sp. S23321: insights into symbiosis evolution in soil oligotrophs.</title>
        <authorList>
            <person name="Okubo T."/>
            <person name="Tsukui T."/>
            <person name="Maita H."/>
            <person name="Okamoto S."/>
            <person name="Oshima K."/>
            <person name="Fujisawa T."/>
            <person name="Saito A."/>
            <person name="Futamata H."/>
            <person name="Hattori R."/>
            <person name="Shimomura Y."/>
            <person name="Haruta S."/>
            <person name="Morimoto S."/>
            <person name="Wang Y."/>
            <person name="Sakai Y."/>
            <person name="Hattori M."/>
            <person name="Aizawa S."/>
            <person name="Nagashima K.V.P."/>
            <person name="Masuda S."/>
            <person name="Hattori T."/>
            <person name="Yamashita A."/>
            <person name="Bao Z."/>
            <person name="Hayatsu M."/>
            <person name="Kajiya-Kanegae H."/>
            <person name="Yoshinaga I."/>
            <person name="Sakamoto K."/>
            <person name="Toyota K."/>
            <person name="Nakao M."/>
            <person name="Kohara M."/>
            <person name="Anda M."/>
            <person name="Niwa R."/>
            <person name="Jung-Hwan P."/>
            <person name="Sameshima-Saito R."/>
            <person name="Tokuda S."/>
            <person name="Yamamoto S."/>
            <person name="Yamamoto S."/>
            <person name="Yokoyama T."/>
            <person name="Akutsu T."/>
            <person name="Nakamura Y."/>
            <person name="Nakahira-Yanaka Y."/>
            <person name="Takada Hoshino Y."/>
            <person name="Hirakawa H."/>
            <person name="Mitsui H."/>
            <person name="Terasawa K."/>
            <person name="Itakura M."/>
            <person name="Sato S."/>
            <person name="Ikeda-Ohtsubo W."/>
            <person name="Sakakura N."/>
            <person name="Kaminuma E."/>
            <person name="Minamisawa K."/>
        </authorList>
    </citation>
    <scope>NUCLEOTIDE SEQUENCE [LARGE SCALE GENOMIC DNA]</scope>
    <source>
        <strain evidence="2 3">S23321</strain>
    </source>
</reference>
<organism evidence="2 3">
    <name type="scientific">Bradyrhizobium cosmicum</name>
    <dbReference type="NCBI Taxonomy" id="1404864"/>
    <lineage>
        <taxon>Bacteria</taxon>
        <taxon>Pseudomonadati</taxon>
        <taxon>Pseudomonadota</taxon>
        <taxon>Alphaproteobacteria</taxon>
        <taxon>Hyphomicrobiales</taxon>
        <taxon>Nitrobacteraceae</taxon>
        <taxon>Bradyrhizobium</taxon>
    </lineage>
</organism>
<dbReference type="Proteomes" id="UP000007886">
    <property type="component" value="Chromosome"/>
</dbReference>
<name>A0AAI8MJH6_9BRAD</name>
<accession>A0AAI8MJH6</accession>
<gene>
    <name evidence="2" type="ORF">S23_65300</name>
</gene>
<evidence type="ECO:0000313" key="3">
    <source>
        <dbReference type="Proteomes" id="UP000007886"/>
    </source>
</evidence>
<dbReference type="EMBL" id="AP012279">
    <property type="protein sequence ID" value="BAL79711.1"/>
    <property type="molecule type" value="Genomic_DNA"/>
</dbReference>
<dbReference type="AlphaFoldDB" id="A0AAI8MJH6"/>
<dbReference type="KEGG" id="brs:S23_65300"/>
<evidence type="ECO:0000313" key="2">
    <source>
        <dbReference type="EMBL" id="BAL79711.1"/>
    </source>
</evidence>
<feature type="compositionally biased region" description="Basic and acidic residues" evidence="1">
    <location>
        <begin position="16"/>
        <end position="37"/>
    </location>
</feature>
<keyword evidence="3" id="KW-1185">Reference proteome</keyword>
<sequence>MIGRAYPYVATSRAANNERDPADQDSRTSFPDKARPNFPERFRRQIFLDLFRFHPAEAATMMDKRNARGLPVSRSRSEGLI</sequence>
<evidence type="ECO:0000256" key="1">
    <source>
        <dbReference type="SAM" id="MobiDB-lite"/>
    </source>
</evidence>